<name>A0A848J2D9_9BACT</name>
<keyword evidence="2" id="KW-0732">Signal</keyword>
<sequence length="347" mass="39902">MLFSCGSESEKEGKKEKTDSIVQNSEKEVVSFVYHRFGDKRFPSTNISIESFESHLKYLTENNFKLLTFSEAVDYLKNDLPENKVAVITIDDGYKSFYKNAFPLLIKYKVPATLFINTSTIGKDDYMSWTEIKEVNKRGVEIGNHTHSHQYFLNLPIHERHLKFEEEVKLSQSIIKDELGRSPKVFAYPYGELDLKMKAIIKKLGFIGAAAQNSGVIHSNSDKFICPRFPMTDSYGDISGFAQKANMSPLKILEGSPLLFDLEDQSDQKLEVLFDKGELIIDRLQCFIQGSECKSQISINDKGLVRVIIQPKELIVNRRRVLFTITVPDRNNNWYWYSYLFISPDVN</sequence>
<dbReference type="CDD" id="cd10973">
    <property type="entry name" value="CE4_DAC_u4_5s"/>
    <property type="match status" value="1"/>
</dbReference>
<dbReference type="SUPFAM" id="SSF88713">
    <property type="entry name" value="Glycoside hydrolase/deacetylase"/>
    <property type="match status" value="1"/>
</dbReference>
<keyword evidence="6" id="KW-1185">Reference proteome</keyword>
<dbReference type="GO" id="GO:0005576">
    <property type="term" value="C:extracellular region"/>
    <property type="evidence" value="ECO:0007669"/>
    <property type="project" value="UniProtKB-SubCell"/>
</dbReference>
<dbReference type="RefSeq" id="WP_169683561.1">
    <property type="nucleotide sequence ID" value="NZ_JABBNU010000010.1"/>
</dbReference>
<comment type="caution">
    <text evidence="5">The sequence shown here is derived from an EMBL/GenBank/DDBJ whole genome shotgun (WGS) entry which is preliminary data.</text>
</comment>
<dbReference type="Gene3D" id="3.20.20.370">
    <property type="entry name" value="Glycoside hydrolase/deacetylase"/>
    <property type="match status" value="1"/>
</dbReference>
<accession>A0A848J2D9</accession>
<evidence type="ECO:0000256" key="2">
    <source>
        <dbReference type="ARBA" id="ARBA00022729"/>
    </source>
</evidence>
<dbReference type="InterPro" id="IPR002509">
    <property type="entry name" value="NODB_dom"/>
</dbReference>
<comment type="subcellular location">
    <subcellularLocation>
        <location evidence="1">Secreted</location>
    </subcellularLocation>
</comment>
<feature type="domain" description="NodB homology" evidence="4">
    <location>
        <begin position="84"/>
        <end position="288"/>
    </location>
</feature>
<protein>
    <submittedName>
        <fullName evidence="5">Polysaccharide deacetylase family protein</fullName>
    </submittedName>
</protein>
<gene>
    <name evidence="5" type="ORF">HH304_16180</name>
</gene>
<evidence type="ECO:0000313" key="6">
    <source>
        <dbReference type="Proteomes" id="UP000559010"/>
    </source>
</evidence>
<dbReference type="Pfam" id="PF01522">
    <property type="entry name" value="Polysacc_deac_1"/>
    <property type="match status" value="1"/>
</dbReference>
<evidence type="ECO:0000259" key="4">
    <source>
        <dbReference type="PROSITE" id="PS51677"/>
    </source>
</evidence>
<dbReference type="PANTHER" id="PTHR34216">
    <property type="match status" value="1"/>
</dbReference>
<dbReference type="AlphaFoldDB" id="A0A848J2D9"/>
<organism evidence="5 6">
    <name type="scientific">Marinigracilibium pacificum</name>
    <dbReference type="NCBI Taxonomy" id="2729599"/>
    <lineage>
        <taxon>Bacteria</taxon>
        <taxon>Pseudomonadati</taxon>
        <taxon>Bacteroidota</taxon>
        <taxon>Cytophagia</taxon>
        <taxon>Cytophagales</taxon>
        <taxon>Flammeovirgaceae</taxon>
        <taxon>Marinigracilibium</taxon>
    </lineage>
</organism>
<dbReference type="InterPro" id="IPR011330">
    <property type="entry name" value="Glyco_hydro/deAcase_b/a-brl"/>
</dbReference>
<evidence type="ECO:0000313" key="5">
    <source>
        <dbReference type="EMBL" id="NMM49946.1"/>
    </source>
</evidence>
<feature type="region of interest" description="Disordered" evidence="3">
    <location>
        <begin position="1"/>
        <end position="20"/>
    </location>
</feature>
<proteinExistence type="predicted"/>
<dbReference type="EMBL" id="JABBNU010000010">
    <property type="protein sequence ID" value="NMM49946.1"/>
    <property type="molecule type" value="Genomic_DNA"/>
</dbReference>
<evidence type="ECO:0000256" key="1">
    <source>
        <dbReference type="ARBA" id="ARBA00004613"/>
    </source>
</evidence>
<dbReference type="InterPro" id="IPR051398">
    <property type="entry name" value="Polysacch_Deacetylase"/>
</dbReference>
<dbReference type="PROSITE" id="PS51677">
    <property type="entry name" value="NODB"/>
    <property type="match status" value="1"/>
</dbReference>
<dbReference type="PANTHER" id="PTHR34216:SF3">
    <property type="entry name" value="POLY-BETA-1,6-N-ACETYL-D-GLUCOSAMINE N-DEACETYLASE"/>
    <property type="match status" value="1"/>
</dbReference>
<dbReference type="Proteomes" id="UP000559010">
    <property type="component" value="Unassembled WGS sequence"/>
</dbReference>
<dbReference type="GO" id="GO:0016810">
    <property type="term" value="F:hydrolase activity, acting on carbon-nitrogen (but not peptide) bonds"/>
    <property type="evidence" value="ECO:0007669"/>
    <property type="project" value="InterPro"/>
</dbReference>
<reference evidence="5 6" key="1">
    <citation type="submission" date="2020-04" db="EMBL/GenBank/DDBJ databases">
        <title>Flammeovirgaceae bacterium KN852 isolated from deep sea.</title>
        <authorList>
            <person name="Zhang D.-C."/>
        </authorList>
    </citation>
    <scope>NUCLEOTIDE SEQUENCE [LARGE SCALE GENOMIC DNA]</scope>
    <source>
        <strain evidence="5 6">KN852</strain>
    </source>
</reference>
<evidence type="ECO:0000256" key="3">
    <source>
        <dbReference type="SAM" id="MobiDB-lite"/>
    </source>
</evidence>
<feature type="compositionally biased region" description="Basic and acidic residues" evidence="3">
    <location>
        <begin position="8"/>
        <end position="20"/>
    </location>
</feature>
<dbReference type="GO" id="GO:0005975">
    <property type="term" value="P:carbohydrate metabolic process"/>
    <property type="evidence" value="ECO:0007669"/>
    <property type="project" value="InterPro"/>
</dbReference>